<dbReference type="Gene3D" id="3.40.710.10">
    <property type="entry name" value="DD-peptidase/beta-lactamase superfamily"/>
    <property type="match status" value="1"/>
</dbReference>
<reference evidence="12 13" key="1">
    <citation type="journal article" date="2015" name="Nature">
        <title>rRNA introns, odd ribosomes, and small enigmatic genomes across a large radiation of phyla.</title>
        <authorList>
            <person name="Brown C.T."/>
            <person name="Hug L.A."/>
            <person name="Thomas B.C."/>
            <person name="Sharon I."/>
            <person name="Castelle C.J."/>
            <person name="Singh A."/>
            <person name="Wilkins M.J."/>
            <person name="Williams K.H."/>
            <person name="Banfield J.F."/>
        </authorList>
    </citation>
    <scope>NUCLEOTIDE SEQUENCE [LARGE SCALE GENOMIC DNA]</scope>
</reference>
<dbReference type="GO" id="GO:0009002">
    <property type="term" value="F:serine-type D-Ala-D-Ala carboxypeptidase activity"/>
    <property type="evidence" value="ECO:0007669"/>
    <property type="project" value="InterPro"/>
</dbReference>
<feature type="binding site" evidence="8">
    <location>
        <position position="247"/>
    </location>
    <ligand>
        <name>substrate</name>
    </ligand>
</feature>
<dbReference type="InterPro" id="IPR018044">
    <property type="entry name" value="Peptidase_S11"/>
</dbReference>
<dbReference type="GO" id="GO:0006508">
    <property type="term" value="P:proteolysis"/>
    <property type="evidence" value="ECO:0007669"/>
    <property type="project" value="InterPro"/>
</dbReference>
<dbReference type="Pfam" id="PF00768">
    <property type="entry name" value="Peptidase_S11"/>
    <property type="match status" value="1"/>
</dbReference>
<dbReference type="AlphaFoldDB" id="A0A0G0A900"/>
<dbReference type="PANTHER" id="PTHR21581">
    <property type="entry name" value="D-ALANYL-D-ALANINE CARBOXYPEPTIDASE"/>
    <property type="match status" value="1"/>
</dbReference>
<name>A0A0G0A900_9BACT</name>
<dbReference type="GO" id="GO:0009252">
    <property type="term" value="P:peptidoglycan biosynthetic process"/>
    <property type="evidence" value="ECO:0007669"/>
    <property type="project" value="UniProtKB-KW"/>
</dbReference>
<dbReference type="Proteomes" id="UP000033995">
    <property type="component" value="Unassembled WGS sequence"/>
</dbReference>
<dbReference type="GO" id="GO:0008360">
    <property type="term" value="P:regulation of cell shape"/>
    <property type="evidence" value="ECO:0007669"/>
    <property type="project" value="UniProtKB-KW"/>
</dbReference>
<keyword evidence="6" id="KW-0961">Cell wall biogenesis/degradation</keyword>
<evidence type="ECO:0000313" key="12">
    <source>
        <dbReference type="EMBL" id="KKP47761.1"/>
    </source>
</evidence>
<evidence type="ECO:0000256" key="2">
    <source>
        <dbReference type="ARBA" id="ARBA00022729"/>
    </source>
</evidence>
<keyword evidence="5" id="KW-0573">Peptidoglycan synthesis</keyword>
<feature type="chain" id="PRO_5002530844" description="Peptidase S11 D-alanyl-D-alanine carboxypeptidase A N-terminal domain-containing protein" evidence="10">
    <location>
        <begin position="23"/>
        <end position="302"/>
    </location>
</feature>
<evidence type="ECO:0000313" key="13">
    <source>
        <dbReference type="Proteomes" id="UP000033995"/>
    </source>
</evidence>
<protein>
    <recommendedName>
        <fullName evidence="11">Peptidase S11 D-alanyl-D-alanine carboxypeptidase A N-terminal domain-containing protein</fullName>
    </recommendedName>
</protein>
<feature type="active site" description="Acyl-ester intermediate" evidence="7">
    <location>
        <position position="87"/>
    </location>
</feature>
<evidence type="ECO:0000256" key="7">
    <source>
        <dbReference type="PIRSR" id="PIRSR618044-1"/>
    </source>
</evidence>
<keyword evidence="3" id="KW-0378">Hydrolase</keyword>
<dbReference type="EMBL" id="LBOZ01000003">
    <property type="protein sequence ID" value="KKP47761.1"/>
    <property type="molecule type" value="Genomic_DNA"/>
</dbReference>
<dbReference type="GO" id="GO:0071555">
    <property type="term" value="P:cell wall organization"/>
    <property type="evidence" value="ECO:0007669"/>
    <property type="project" value="UniProtKB-KW"/>
</dbReference>
<evidence type="ECO:0000256" key="4">
    <source>
        <dbReference type="ARBA" id="ARBA00022960"/>
    </source>
</evidence>
<gene>
    <name evidence="12" type="ORF">UR38_C0003G0166</name>
</gene>
<evidence type="ECO:0000256" key="3">
    <source>
        <dbReference type="ARBA" id="ARBA00022801"/>
    </source>
</evidence>
<evidence type="ECO:0000256" key="1">
    <source>
        <dbReference type="ARBA" id="ARBA00007164"/>
    </source>
</evidence>
<feature type="active site" description="Proton acceptor" evidence="7">
    <location>
        <position position="90"/>
    </location>
</feature>
<organism evidence="12 13">
    <name type="scientific">Candidatus Woesebacteria bacterium GW2011_GWA2_33_28</name>
    <dbReference type="NCBI Taxonomy" id="1618561"/>
    <lineage>
        <taxon>Bacteria</taxon>
        <taxon>Candidatus Woeseibacteriota</taxon>
    </lineage>
</organism>
<comment type="caution">
    <text evidence="12">The sequence shown here is derived from an EMBL/GenBank/DDBJ whole genome shotgun (WGS) entry which is preliminary data.</text>
</comment>
<comment type="similarity">
    <text evidence="1 9">Belongs to the peptidase S11 family.</text>
</comment>
<feature type="signal peptide" evidence="10">
    <location>
        <begin position="1"/>
        <end position="22"/>
    </location>
</feature>
<dbReference type="InterPro" id="IPR001967">
    <property type="entry name" value="Peptidase_S11_N"/>
</dbReference>
<evidence type="ECO:0000256" key="5">
    <source>
        <dbReference type="ARBA" id="ARBA00022984"/>
    </source>
</evidence>
<proteinExistence type="inferred from homology"/>
<evidence type="ECO:0000259" key="11">
    <source>
        <dbReference type="Pfam" id="PF00768"/>
    </source>
</evidence>
<dbReference type="PATRIC" id="fig|1618561.3.peg.556"/>
<evidence type="ECO:0000256" key="8">
    <source>
        <dbReference type="PIRSR" id="PIRSR618044-2"/>
    </source>
</evidence>
<feature type="domain" description="Peptidase S11 D-alanyl-D-alanine carboxypeptidase A N-terminal" evidence="11">
    <location>
        <begin position="54"/>
        <end position="276"/>
    </location>
</feature>
<accession>A0A0G0A900</accession>
<sequence length="302" mass="32903">MKNNLLYLALLAFLLISTSALSLSNNLSSLVTYVFPEKKVKAYSPLPVLKDQAKYPILSAQSVMAVDLDSGVTLYEKDPNKTLLPASTTKIVTALVSLDSYNLDRVLKVGKANVVGQKMGLVSGEQLLFPDLLNGLLIYSANDAAEVLASSHPGGRELFIALMNKKVKDLGLNNTHFSNPTGLDNGAQYVTARDLIVVSKYAMKNPIFAKIVGIKEITVKSVDGKITHKLTNVNKLLGSVEGVLGVKTGWTENARENLVTEVSRNGKRVMIVVLGSSDRFGETTELIDWIYNNYSWENVIPS</sequence>
<evidence type="ECO:0000256" key="6">
    <source>
        <dbReference type="ARBA" id="ARBA00023316"/>
    </source>
</evidence>
<dbReference type="SUPFAM" id="SSF56601">
    <property type="entry name" value="beta-lactamase/transpeptidase-like"/>
    <property type="match status" value="1"/>
</dbReference>
<dbReference type="PANTHER" id="PTHR21581:SF6">
    <property type="entry name" value="TRAFFICKING PROTEIN PARTICLE COMPLEX SUBUNIT 12"/>
    <property type="match status" value="1"/>
</dbReference>
<evidence type="ECO:0000256" key="10">
    <source>
        <dbReference type="SAM" id="SignalP"/>
    </source>
</evidence>
<dbReference type="PRINTS" id="PR00725">
    <property type="entry name" value="DADACBPTASE1"/>
</dbReference>
<keyword evidence="4" id="KW-0133">Cell shape</keyword>
<keyword evidence="2 10" id="KW-0732">Signal</keyword>
<feature type="active site" evidence="7">
    <location>
        <position position="140"/>
    </location>
</feature>
<dbReference type="InterPro" id="IPR012338">
    <property type="entry name" value="Beta-lactam/transpept-like"/>
</dbReference>
<evidence type="ECO:0000256" key="9">
    <source>
        <dbReference type="RuleBase" id="RU004016"/>
    </source>
</evidence>